<evidence type="ECO:0000313" key="8">
    <source>
        <dbReference type="EMBL" id="KAK2112832.1"/>
    </source>
</evidence>
<gene>
    <name evidence="8" type="ORF">P7K49_007098</name>
</gene>
<dbReference type="PANTHER" id="PTHR13636">
    <property type="entry name" value="TRANSMEMBRANE PROTEIN 258"/>
    <property type="match status" value="1"/>
</dbReference>
<keyword evidence="4" id="KW-0812">Transmembrane</keyword>
<evidence type="ECO:0000256" key="6">
    <source>
        <dbReference type="ARBA" id="ARBA00023136"/>
    </source>
</evidence>
<protein>
    <recommendedName>
        <fullName evidence="3">Dolichyl-diphosphooligosaccharide--protein glycosyltransferase subunit TMEM258</fullName>
    </recommendedName>
    <alternativeName>
        <fullName evidence="7">Transmembrane protein 258</fullName>
    </alternativeName>
</protein>
<evidence type="ECO:0000256" key="5">
    <source>
        <dbReference type="ARBA" id="ARBA00022989"/>
    </source>
</evidence>
<evidence type="ECO:0000256" key="2">
    <source>
        <dbReference type="ARBA" id="ARBA00009825"/>
    </source>
</evidence>
<keyword evidence="9" id="KW-1185">Reference proteome</keyword>
<evidence type="ECO:0000256" key="1">
    <source>
        <dbReference type="ARBA" id="ARBA00004141"/>
    </source>
</evidence>
<dbReference type="InterPro" id="IPR007915">
    <property type="entry name" value="TMEM258/Ost5"/>
</dbReference>
<evidence type="ECO:0000256" key="3">
    <source>
        <dbReference type="ARBA" id="ARBA00017779"/>
    </source>
</evidence>
<keyword evidence="5" id="KW-1133">Transmembrane helix</keyword>
<dbReference type="Proteomes" id="UP001266305">
    <property type="component" value="Unassembled WGS sequence"/>
</dbReference>
<accession>A0ABQ9VTZ1</accession>
<proteinExistence type="inferred from homology"/>
<comment type="similarity">
    <text evidence="2">Belongs to the OST5 family.</text>
</comment>
<reference evidence="8 9" key="1">
    <citation type="submission" date="2023-05" db="EMBL/GenBank/DDBJ databases">
        <title>B98-5 Cell Line De Novo Hybrid Assembly: An Optical Mapping Approach.</title>
        <authorList>
            <person name="Kananen K."/>
            <person name="Auerbach J.A."/>
            <person name="Kautto E."/>
            <person name="Blachly J.S."/>
        </authorList>
    </citation>
    <scope>NUCLEOTIDE SEQUENCE [LARGE SCALE GENOMIC DNA]</scope>
    <source>
        <strain evidence="8">B95-8</strain>
        <tissue evidence="8">Cell line</tissue>
    </source>
</reference>
<comment type="caution">
    <text evidence="8">The sequence shown here is derived from an EMBL/GenBank/DDBJ whole genome shotgun (WGS) entry which is preliminary data.</text>
</comment>
<keyword evidence="6" id="KW-0472">Membrane</keyword>
<dbReference type="EMBL" id="JASSZA010000004">
    <property type="protein sequence ID" value="KAK2112832.1"/>
    <property type="molecule type" value="Genomic_DNA"/>
</dbReference>
<organism evidence="8 9">
    <name type="scientific">Saguinus oedipus</name>
    <name type="common">Cotton-top tamarin</name>
    <name type="synonym">Oedipomidas oedipus</name>
    <dbReference type="NCBI Taxonomy" id="9490"/>
    <lineage>
        <taxon>Eukaryota</taxon>
        <taxon>Metazoa</taxon>
        <taxon>Chordata</taxon>
        <taxon>Craniata</taxon>
        <taxon>Vertebrata</taxon>
        <taxon>Euteleostomi</taxon>
        <taxon>Mammalia</taxon>
        <taxon>Eutheria</taxon>
        <taxon>Euarchontoglires</taxon>
        <taxon>Primates</taxon>
        <taxon>Haplorrhini</taxon>
        <taxon>Platyrrhini</taxon>
        <taxon>Cebidae</taxon>
        <taxon>Callitrichinae</taxon>
        <taxon>Saguinus</taxon>
    </lineage>
</organism>
<evidence type="ECO:0000313" key="9">
    <source>
        <dbReference type="Proteomes" id="UP001266305"/>
    </source>
</evidence>
<evidence type="ECO:0000256" key="7">
    <source>
        <dbReference type="ARBA" id="ARBA00049816"/>
    </source>
</evidence>
<sequence length="557" mass="61884">MLTLIVPFSRLPFSPQIGERQQVLVTEESFDSKFYVAHNRFYEQIRGKNVCSGSWLESELEKTLKGNVGKSNEGRAEEAGCLCGKAGKEELKRPPSIDIPQGIISDWAVGPQERELFKAQTKHAVFSSMATLAAEGLPALHNPAFMGKMVEVDIYESGKHFMKGRPVSDARVYTPSISKPLAKGEVSGLTKYLLFKDLDEVLEIEMMNMGLVFEELVWLFRLSVVTLVTSTKYAIDIYKELLISLVASLFMGFEVLFLCSGLASLCEHPRLINISYEKEEDLEERPLNNMTSLPLEARAHPAPKKRILELQPPTQSSQGALSLFPRKRSSKKYKNSTYRWISYPILLPPFNPPHTFLFMLPSAKHHSSASPVQASTPLPTSISHNVIQVATEESHIIKGGTDSEAGTQGFQKRAWEPPRLGEFQNGTEHAKATSRLHAEDGCGFGSAGSSFGFFYQEKTPSHPNPRLLPSPTLAWILKDGFSCTDAPCSLLPAVTVLYLQIGCSFTLLFGSERDQGYCLQQTRDLHDVSLHTGNQLVSGLAALWKSRDFSPPHDLHL</sequence>
<name>A0ABQ9VTZ1_SAGOE</name>
<evidence type="ECO:0000256" key="4">
    <source>
        <dbReference type="ARBA" id="ARBA00022692"/>
    </source>
</evidence>
<comment type="subcellular location">
    <subcellularLocation>
        <location evidence="1">Membrane</location>
        <topology evidence="1">Multi-pass membrane protein</topology>
    </subcellularLocation>
</comment>